<dbReference type="AlphaFoldDB" id="A0A420HTE5"/>
<sequence length="128" mass="13906">MATITRTPHLFCVNCHVLITNQDQRMAHCAVCSNPNIQSIALIPQPSTYGNDDKGKKIETPPMFWQVNTGQVVNTGQLINAGQLMNAGQKFNCNATKAPSTGNGQKTAGKFGSIRIHGNESVVINNYY</sequence>
<gene>
    <name evidence="1" type="ORF">OnM2_048025</name>
</gene>
<name>A0A420HTE5_9PEZI</name>
<protein>
    <submittedName>
        <fullName evidence="1">Uncharacterized protein</fullName>
    </submittedName>
</protein>
<evidence type="ECO:0000313" key="2">
    <source>
        <dbReference type="Proteomes" id="UP000286134"/>
    </source>
</evidence>
<dbReference type="EMBL" id="MCFK01004835">
    <property type="protein sequence ID" value="RKF60721.1"/>
    <property type="molecule type" value="Genomic_DNA"/>
</dbReference>
<organism evidence="1 2">
    <name type="scientific">Erysiphe neolycopersici</name>
    <dbReference type="NCBI Taxonomy" id="212602"/>
    <lineage>
        <taxon>Eukaryota</taxon>
        <taxon>Fungi</taxon>
        <taxon>Dikarya</taxon>
        <taxon>Ascomycota</taxon>
        <taxon>Pezizomycotina</taxon>
        <taxon>Leotiomycetes</taxon>
        <taxon>Erysiphales</taxon>
        <taxon>Erysiphaceae</taxon>
        <taxon>Erysiphe</taxon>
    </lineage>
</organism>
<evidence type="ECO:0000313" key="1">
    <source>
        <dbReference type="EMBL" id="RKF60721.1"/>
    </source>
</evidence>
<dbReference type="Proteomes" id="UP000286134">
    <property type="component" value="Unassembled WGS sequence"/>
</dbReference>
<comment type="caution">
    <text evidence="1">The sequence shown here is derived from an EMBL/GenBank/DDBJ whole genome shotgun (WGS) entry which is preliminary data.</text>
</comment>
<dbReference type="OrthoDB" id="5431121at2759"/>
<proteinExistence type="predicted"/>
<reference evidence="1 2" key="1">
    <citation type="journal article" date="2018" name="BMC Genomics">
        <title>Comparative genome analyses reveal sequence features reflecting distinct modes of host-adaptation between dicot and monocot powdery mildew.</title>
        <authorList>
            <person name="Wu Y."/>
            <person name="Ma X."/>
            <person name="Pan Z."/>
            <person name="Kale S.D."/>
            <person name="Song Y."/>
            <person name="King H."/>
            <person name="Zhang Q."/>
            <person name="Presley C."/>
            <person name="Deng X."/>
            <person name="Wei C.I."/>
            <person name="Xiao S."/>
        </authorList>
    </citation>
    <scope>NUCLEOTIDE SEQUENCE [LARGE SCALE GENOMIC DNA]</scope>
    <source>
        <strain evidence="1">UMSG2</strain>
    </source>
</reference>
<keyword evidence="2" id="KW-1185">Reference proteome</keyword>
<accession>A0A420HTE5</accession>